<organism evidence="3 4">
    <name type="scientific">Pendulispora brunnea</name>
    <dbReference type="NCBI Taxonomy" id="2905690"/>
    <lineage>
        <taxon>Bacteria</taxon>
        <taxon>Pseudomonadati</taxon>
        <taxon>Myxococcota</taxon>
        <taxon>Myxococcia</taxon>
        <taxon>Myxococcales</taxon>
        <taxon>Sorangiineae</taxon>
        <taxon>Pendulisporaceae</taxon>
        <taxon>Pendulispora</taxon>
    </lineage>
</organism>
<dbReference type="Gene3D" id="3.40.50.720">
    <property type="entry name" value="NAD(P)-binding Rossmann-like Domain"/>
    <property type="match status" value="1"/>
</dbReference>
<dbReference type="PRINTS" id="PR00081">
    <property type="entry name" value="GDHRDH"/>
</dbReference>
<reference evidence="3 4" key="1">
    <citation type="submission" date="2021-12" db="EMBL/GenBank/DDBJ databases">
        <title>Discovery of the Pendulisporaceae a myxobacterial family with distinct sporulation behavior and unique specialized metabolism.</title>
        <authorList>
            <person name="Garcia R."/>
            <person name="Popoff A."/>
            <person name="Bader C.D."/>
            <person name="Loehr J."/>
            <person name="Walesch S."/>
            <person name="Walt C."/>
            <person name="Boldt J."/>
            <person name="Bunk B."/>
            <person name="Haeckl F.J.F.P.J."/>
            <person name="Gunesch A.P."/>
            <person name="Birkelbach J."/>
            <person name="Nuebel U."/>
            <person name="Pietschmann T."/>
            <person name="Bach T."/>
            <person name="Mueller R."/>
        </authorList>
    </citation>
    <scope>NUCLEOTIDE SEQUENCE [LARGE SCALE GENOMIC DNA]</scope>
    <source>
        <strain evidence="3 4">MSr12523</strain>
    </source>
</reference>
<keyword evidence="2" id="KW-0560">Oxidoreductase</keyword>
<evidence type="ECO:0000313" key="4">
    <source>
        <dbReference type="Proteomes" id="UP001379533"/>
    </source>
</evidence>
<dbReference type="RefSeq" id="WP_394845242.1">
    <property type="nucleotide sequence ID" value="NZ_CP089982.1"/>
</dbReference>
<evidence type="ECO:0000256" key="1">
    <source>
        <dbReference type="ARBA" id="ARBA00006484"/>
    </source>
</evidence>
<dbReference type="EMBL" id="CP089982">
    <property type="protein sequence ID" value="WXA94631.1"/>
    <property type="molecule type" value="Genomic_DNA"/>
</dbReference>
<keyword evidence="4" id="KW-1185">Reference proteome</keyword>
<dbReference type="InterPro" id="IPR002347">
    <property type="entry name" value="SDR_fam"/>
</dbReference>
<dbReference type="SUPFAM" id="SSF51735">
    <property type="entry name" value="NAD(P)-binding Rossmann-fold domains"/>
    <property type="match status" value="1"/>
</dbReference>
<name>A0ABZ2K7H5_9BACT</name>
<dbReference type="Pfam" id="PF00106">
    <property type="entry name" value="adh_short"/>
    <property type="match status" value="1"/>
</dbReference>
<sequence length="238" mass="24788">MSTGAITIVTGGAGALGSAIVRQQARRGERVVVLDRTEAKERVHALEKEFPSQVLGLVTDVALDSDWHATLEHVKAKFGEPTGAVLAAGGWTGGTPIHAAKDDSAWQSMLQGNTETVYRALRALLPGMVDRRRGSIVVVGARQVLRPEAGKGAAEYTASKAAVGALTQAVAAEVLANGVRVNAVLPSIIDTPSNRAGMPDVDPRLWVAPDSLGDVIAFLLSDAARDISGALIPVYGKV</sequence>
<dbReference type="PANTHER" id="PTHR42760">
    <property type="entry name" value="SHORT-CHAIN DEHYDROGENASES/REDUCTASES FAMILY MEMBER"/>
    <property type="match status" value="1"/>
</dbReference>
<accession>A0ABZ2K7H5</accession>
<evidence type="ECO:0000256" key="2">
    <source>
        <dbReference type="ARBA" id="ARBA00023002"/>
    </source>
</evidence>
<gene>
    <name evidence="3" type="ORF">LZC95_50470</name>
</gene>
<evidence type="ECO:0000313" key="3">
    <source>
        <dbReference type="EMBL" id="WXA94631.1"/>
    </source>
</evidence>
<comment type="similarity">
    <text evidence="1">Belongs to the short-chain dehydrogenases/reductases (SDR) family.</text>
</comment>
<protein>
    <submittedName>
        <fullName evidence="3">SDR family oxidoreductase</fullName>
    </submittedName>
</protein>
<dbReference type="Proteomes" id="UP001379533">
    <property type="component" value="Chromosome"/>
</dbReference>
<dbReference type="InterPro" id="IPR036291">
    <property type="entry name" value="NAD(P)-bd_dom_sf"/>
</dbReference>
<proteinExistence type="inferred from homology"/>
<dbReference type="CDD" id="cd05233">
    <property type="entry name" value="SDR_c"/>
    <property type="match status" value="1"/>
</dbReference>
<dbReference type="PANTHER" id="PTHR42760:SF115">
    <property type="entry name" value="3-OXOACYL-[ACYL-CARRIER-PROTEIN] REDUCTASE FABG"/>
    <property type="match status" value="1"/>
</dbReference>